<dbReference type="InterPro" id="IPR043831">
    <property type="entry name" value="DUF5808"/>
</dbReference>
<evidence type="ECO:0000313" key="5">
    <source>
        <dbReference type="Proteomes" id="UP000032061"/>
    </source>
</evidence>
<sequence>MKSEKPTQEDYDNWHKDPKNWYLRFFYYNPKDKRLLPPKKIEWMGYTINFANPYSVLLLLPLVIIIVLIFIKINQI</sequence>
<evidence type="ECO:0000313" key="3">
    <source>
        <dbReference type="EMBL" id="KIO54220.1"/>
    </source>
</evidence>
<dbReference type="Proteomes" id="UP000032061">
    <property type="component" value="Unassembled WGS sequence"/>
</dbReference>
<evidence type="ECO:0000313" key="4">
    <source>
        <dbReference type="EMBL" id="OXA89671.1"/>
    </source>
</evidence>
<proteinExistence type="predicted"/>
<name>A0A0D0EN00_9FLAO</name>
<accession>A0A0D0EN00</accession>
<dbReference type="Pfam" id="PF19124">
    <property type="entry name" value="DUF5808"/>
    <property type="match status" value="1"/>
</dbReference>
<dbReference type="EMBL" id="MUGX01000008">
    <property type="protein sequence ID" value="OXA89671.1"/>
    <property type="molecule type" value="Genomic_DNA"/>
</dbReference>
<feature type="domain" description="DUF5808" evidence="2">
    <location>
        <begin position="30"/>
        <end position="55"/>
    </location>
</feature>
<dbReference type="EMBL" id="JPRK01000004">
    <property type="protein sequence ID" value="KIO54220.1"/>
    <property type="molecule type" value="Genomic_DNA"/>
</dbReference>
<dbReference type="RefSeq" id="WP_041516329.1">
    <property type="nucleotide sequence ID" value="NZ_JPRK01000004.1"/>
</dbReference>
<evidence type="ECO:0000259" key="2">
    <source>
        <dbReference type="Pfam" id="PF19124"/>
    </source>
</evidence>
<dbReference type="OrthoDB" id="157646at2"/>
<dbReference type="Proteomes" id="UP000198302">
    <property type="component" value="Unassembled WGS sequence"/>
</dbReference>
<reference evidence="3 5" key="1">
    <citation type="submission" date="2015-01" db="EMBL/GenBank/DDBJ databases">
        <title>Genome of Flavobacterium hibernum DSM 12611.</title>
        <authorList>
            <person name="Stropko S.J."/>
            <person name="Pipes S.E."/>
            <person name="Newman J.D."/>
        </authorList>
    </citation>
    <scope>NUCLEOTIDE SEQUENCE [LARGE SCALE GENOMIC DNA]</scope>
    <source>
        <strain evidence="3 5">DSM 12611</strain>
    </source>
</reference>
<gene>
    <name evidence="4" type="ORF">B0A73_04625</name>
    <name evidence="3" type="ORF">IW18_04290</name>
</gene>
<keyword evidence="1" id="KW-0472">Membrane</keyword>
<feature type="transmembrane region" description="Helical" evidence="1">
    <location>
        <begin position="53"/>
        <end position="71"/>
    </location>
</feature>
<keyword evidence="1" id="KW-1133">Transmembrane helix</keyword>
<protein>
    <recommendedName>
        <fullName evidence="2">DUF5808 domain-containing protein</fullName>
    </recommendedName>
</protein>
<keyword evidence="1" id="KW-0812">Transmembrane</keyword>
<organism evidence="3 5">
    <name type="scientific">Flavobacterium hibernum</name>
    <dbReference type="NCBI Taxonomy" id="37752"/>
    <lineage>
        <taxon>Bacteria</taxon>
        <taxon>Pseudomonadati</taxon>
        <taxon>Bacteroidota</taxon>
        <taxon>Flavobacteriia</taxon>
        <taxon>Flavobacteriales</taxon>
        <taxon>Flavobacteriaceae</taxon>
        <taxon>Flavobacterium</taxon>
    </lineage>
</organism>
<evidence type="ECO:0000256" key="1">
    <source>
        <dbReference type="SAM" id="Phobius"/>
    </source>
</evidence>
<reference evidence="4 6" key="2">
    <citation type="submission" date="2016-11" db="EMBL/GenBank/DDBJ databases">
        <title>Whole genomes of Flavobacteriaceae.</title>
        <authorList>
            <person name="Stine C."/>
            <person name="Li C."/>
            <person name="Tadesse D."/>
        </authorList>
    </citation>
    <scope>NUCLEOTIDE SEQUENCE [LARGE SCALE GENOMIC DNA]</scope>
    <source>
        <strain evidence="4 6">ATCC 51468</strain>
    </source>
</reference>
<comment type="caution">
    <text evidence="3">The sequence shown here is derived from an EMBL/GenBank/DDBJ whole genome shotgun (WGS) entry which is preliminary data.</text>
</comment>
<dbReference type="AlphaFoldDB" id="A0A0D0EN00"/>
<keyword evidence="6" id="KW-1185">Reference proteome</keyword>
<evidence type="ECO:0000313" key="6">
    <source>
        <dbReference type="Proteomes" id="UP000198302"/>
    </source>
</evidence>